<keyword evidence="3" id="KW-0862">Zinc</keyword>
<sequence>MATESCRNRLWAEAICPICLKYFTDPVSLVCGHNFCQACIALCWKRLAVDVTCLQCGGNGLPRDMMPNWQLAGFVRATKRLVAQALEELGKKICKKHQKPLRFFCEDDQASLCVVCDMSEAHGGHSMLPLEEFKDQIEGYLKVLRNTKDEVMAFTLSDGISQQLLVGGF</sequence>
<organism evidence="7 8">
    <name type="scientific">Salvator merianae</name>
    <name type="common">Argentine black and white tegu</name>
    <name type="synonym">Tupinambis merianae</name>
    <dbReference type="NCBI Taxonomy" id="96440"/>
    <lineage>
        <taxon>Eukaryota</taxon>
        <taxon>Metazoa</taxon>
        <taxon>Chordata</taxon>
        <taxon>Craniata</taxon>
        <taxon>Vertebrata</taxon>
        <taxon>Euteleostomi</taxon>
        <taxon>Lepidosauria</taxon>
        <taxon>Squamata</taxon>
        <taxon>Bifurcata</taxon>
        <taxon>Unidentata</taxon>
        <taxon>Episquamata</taxon>
        <taxon>Laterata</taxon>
        <taxon>Teiioidea</taxon>
        <taxon>Teiidae</taxon>
        <taxon>Salvator</taxon>
    </lineage>
</organism>
<dbReference type="PANTHER" id="PTHR24103">
    <property type="entry name" value="E3 UBIQUITIN-PROTEIN LIGASE TRIM"/>
    <property type="match status" value="1"/>
</dbReference>
<accession>A0A8D0B482</accession>
<name>A0A8D0B482_SALMN</name>
<evidence type="ECO:0000313" key="7">
    <source>
        <dbReference type="Ensembl" id="ENSSMRP00000002241.1"/>
    </source>
</evidence>
<protein>
    <submittedName>
        <fullName evidence="7">Uncharacterized protein</fullName>
    </submittedName>
</protein>
<evidence type="ECO:0000256" key="4">
    <source>
        <dbReference type="PROSITE-ProRule" id="PRU00024"/>
    </source>
</evidence>
<dbReference type="Proteomes" id="UP000694421">
    <property type="component" value="Unplaced"/>
</dbReference>
<evidence type="ECO:0000256" key="3">
    <source>
        <dbReference type="ARBA" id="ARBA00022833"/>
    </source>
</evidence>
<keyword evidence="2 4" id="KW-0863">Zinc-finger</keyword>
<dbReference type="InterPro" id="IPR000315">
    <property type="entry name" value="Znf_B-box"/>
</dbReference>
<feature type="domain" description="B box-type" evidence="6">
    <location>
        <begin position="89"/>
        <end position="130"/>
    </location>
</feature>
<dbReference type="SUPFAM" id="SSF57845">
    <property type="entry name" value="B-box zinc-binding domain"/>
    <property type="match status" value="1"/>
</dbReference>
<dbReference type="GeneTree" id="ENSGT01030000234669"/>
<keyword evidence="1" id="KW-0479">Metal-binding</keyword>
<dbReference type="AlphaFoldDB" id="A0A8D0B482"/>
<reference evidence="7" key="1">
    <citation type="submission" date="2025-08" db="UniProtKB">
        <authorList>
            <consortium name="Ensembl"/>
        </authorList>
    </citation>
    <scope>IDENTIFICATION</scope>
</reference>
<dbReference type="Ensembl" id="ENSSMRT00000002665.1">
    <property type="protein sequence ID" value="ENSSMRP00000002241.1"/>
    <property type="gene ID" value="ENSSMRG00000001921.1"/>
</dbReference>
<dbReference type="PROSITE" id="PS50119">
    <property type="entry name" value="ZF_BBOX"/>
    <property type="match status" value="1"/>
</dbReference>
<keyword evidence="8" id="KW-1185">Reference proteome</keyword>
<dbReference type="SMART" id="SM00336">
    <property type="entry name" value="BBOX"/>
    <property type="match status" value="1"/>
</dbReference>
<dbReference type="InterPro" id="IPR050143">
    <property type="entry name" value="TRIM/RBCC"/>
</dbReference>
<dbReference type="PROSITE" id="PS50089">
    <property type="entry name" value="ZF_RING_2"/>
    <property type="match status" value="1"/>
</dbReference>
<dbReference type="Pfam" id="PF15227">
    <property type="entry name" value="zf-C3HC4_4"/>
    <property type="match status" value="1"/>
</dbReference>
<dbReference type="InterPro" id="IPR017907">
    <property type="entry name" value="Znf_RING_CS"/>
</dbReference>
<dbReference type="SMART" id="SM00184">
    <property type="entry name" value="RING"/>
    <property type="match status" value="1"/>
</dbReference>
<dbReference type="InterPro" id="IPR001841">
    <property type="entry name" value="Znf_RING"/>
</dbReference>
<evidence type="ECO:0000313" key="8">
    <source>
        <dbReference type="Proteomes" id="UP000694421"/>
    </source>
</evidence>
<evidence type="ECO:0000259" key="6">
    <source>
        <dbReference type="PROSITE" id="PS50119"/>
    </source>
</evidence>
<evidence type="ECO:0000256" key="2">
    <source>
        <dbReference type="ARBA" id="ARBA00022771"/>
    </source>
</evidence>
<proteinExistence type="predicted"/>
<evidence type="ECO:0000259" key="5">
    <source>
        <dbReference type="PROSITE" id="PS50089"/>
    </source>
</evidence>
<dbReference type="Pfam" id="PF00643">
    <property type="entry name" value="zf-B_box"/>
    <property type="match status" value="1"/>
</dbReference>
<evidence type="ECO:0000256" key="1">
    <source>
        <dbReference type="ARBA" id="ARBA00022723"/>
    </source>
</evidence>
<dbReference type="PROSITE" id="PS00518">
    <property type="entry name" value="ZF_RING_1"/>
    <property type="match status" value="1"/>
</dbReference>
<dbReference type="Gene3D" id="3.30.160.60">
    <property type="entry name" value="Classic Zinc Finger"/>
    <property type="match status" value="1"/>
</dbReference>
<dbReference type="InterPro" id="IPR013083">
    <property type="entry name" value="Znf_RING/FYVE/PHD"/>
</dbReference>
<dbReference type="GO" id="GO:0008270">
    <property type="term" value="F:zinc ion binding"/>
    <property type="evidence" value="ECO:0007669"/>
    <property type="project" value="UniProtKB-KW"/>
</dbReference>
<dbReference type="Gene3D" id="3.30.40.10">
    <property type="entry name" value="Zinc/RING finger domain, C3HC4 (zinc finger)"/>
    <property type="match status" value="1"/>
</dbReference>
<reference evidence="7" key="2">
    <citation type="submission" date="2025-09" db="UniProtKB">
        <authorList>
            <consortium name="Ensembl"/>
        </authorList>
    </citation>
    <scope>IDENTIFICATION</scope>
</reference>
<dbReference type="SUPFAM" id="SSF57850">
    <property type="entry name" value="RING/U-box"/>
    <property type="match status" value="1"/>
</dbReference>
<feature type="domain" description="RING-type" evidence="5">
    <location>
        <begin position="16"/>
        <end position="56"/>
    </location>
</feature>
<dbReference type="OMA" id="NCRARIR"/>